<evidence type="ECO:0000313" key="1">
    <source>
        <dbReference type="EMBL" id="MCZ0963958.1"/>
    </source>
</evidence>
<accession>A0ABT4JA50</accession>
<dbReference type="RefSeq" id="WP_268944055.1">
    <property type="nucleotide sequence ID" value="NZ_JAPTYD010000059.1"/>
</dbReference>
<dbReference type="Proteomes" id="UP001149822">
    <property type="component" value="Unassembled WGS sequence"/>
</dbReference>
<evidence type="ECO:0000313" key="2">
    <source>
        <dbReference type="Proteomes" id="UP001149822"/>
    </source>
</evidence>
<reference evidence="1" key="1">
    <citation type="submission" date="2022-12" db="EMBL/GenBank/DDBJ databases">
        <title>Paracoccus sp. EF6 isolated from a lake water.</title>
        <authorList>
            <person name="Liu H."/>
        </authorList>
    </citation>
    <scope>NUCLEOTIDE SEQUENCE</scope>
    <source>
        <strain evidence="1">EF6</strain>
    </source>
</reference>
<sequence length="87" mass="10109">MNRFKFETTPECPQGEYVLIADSRFRVEVQDEANFLVVEVSLPDAFFFKITHHGRHTELQPALEEAANRAVPIQPRQPWRASHRAYA</sequence>
<gene>
    <name evidence="1" type="ORF">OU682_20410</name>
</gene>
<keyword evidence="2" id="KW-1185">Reference proteome</keyword>
<protein>
    <submittedName>
        <fullName evidence="1">Uncharacterized protein</fullName>
    </submittedName>
</protein>
<name>A0ABT4JA50_9RHOB</name>
<comment type="caution">
    <text evidence="1">The sequence shown here is derived from an EMBL/GenBank/DDBJ whole genome shotgun (WGS) entry which is preliminary data.</text>
</comment>
<proteinExistence type="predicted"/>
<dbReference type="EMBL" id="JAPTYD010000059">
    <property type="protein sequence ID" value="MCZ0963958.1"/>
    <property type="molecule type" value="Genomic_DNA"/>
</dbReference>
<organism evidence="1 2">
    <name type="scientific">Paracoccus benzoatiresistens</name>
    <dbReference type="NCBI Taxonomy" id="2997341"/>
    <lineage>
        <taxon>Bacteria</taxon>
        <taxon>Pseudomonadati</taxon>
        <taxon>Pseudomonadota</taxon>
        <taxon>Alphaproteobacteria</taxon>
        <taxon>Rhodobacterales</taxon>
        <taxon>Paracoccaceae</taxon>
        <taxon>Paracoccus</taxon>
    </lineage>
</organism>